<evidence type="ECO:0000313" key="11">
    <source>
        <dbReference type="EMBL" id="GIG54562.1"/>
    </source>
</evidence>
<keyword evidence="8" id="KW-0764">Sulfate transport</keyword>
<organism evidence="11 12">
    <name type="scientific">Demequina activiva</name>
    <dbReference type="NCBI Taxonomy" id="1582364"/>
    <lineage>
        <taxon>Bacteria</taxon>
        <taxon>Bacillati</taxon>
        <taxon>Actinomycetota</taxon>
        <taxon>Actinomycetes</taxon>
        <taxon>Micrococcales</taxon>
        <taxon>Demequinaceae</taxon>
        <taxon>Demequina</taxon>
    </lineage>
</organism>
<gene>
    <name evidence="11" type="ORF">Dac01nite_13140</name>
</gene>
<sequence>MSEQGRGRGGALREALLGASLAWQGMRTWGTSPRLMLIGLIPGVVSAVLLGSGALVLVSQIARIGDAIAVATVGEDGWLHDAVQVVGMLAVLGAAAVIGVYTFTALTLLIGQPFFERLAREVDRGAGWEGEDPDETVWRGVIRGVGEALRLAILTVPLAVGLFLVGLVPAIGGPAAVVLGASFGGWFLALELTGYPLARRGLVPLQERRALLRQHRARVVGFGAAVFLLFLVPFGALAFMPAAVAGATRLVQGLDVDAALSGRPPRAPRP</sequence>
<evidence type="ECO:0000256" key="6">
    <source>
        <dbReference type="ARBA" id="ARBA00022692"/>
    </source>
</evidence>
<comment type="caution">
    <text evidence="11">The sequence shown here is derived from an EMBL/GenBank/DDBJ whole genome shotgun (WGS) entry which is preliminary data.</text>
</comment>
<keyword evidence="2" id="KW-0813">Transport</keyword>
<evidence type="ECO:0000256" key="2">
    <source>
        <dbReference type="ARBA" id="ARBA00022448"/>
    </source>
</evidence>
<keyword evidence="7 10" id="KW-1133">Transmembrane helix</keyword>
<feature type="transmembrane region" description="Helical" evidence="10">
    <location>
        <begin position="177"/>
        <end position="198"/>
    </location>
</feature>
<evidence type="ECO:0000256" key="1">
    <source>
        <dbReference type="ARBA" id="ARBA00004141"/>
    </source>
</evidence>
<evidence type="ECO:0000256" key="5">
    <source>
        <dbReference type="ARBA" id="ARBA00022605"/>
    </source>
</evidence>
<dbReference type="InterPro" id="IPR059112">
    <property type="entry name" value="CysZ/EI24"/>
</dbReference>
<dbReference type="Pfam" id="PF07264">
    <property type="entry name" value="EI24"/>
    <property type="match status" value="1"/>
</dbReference>
<keyword evidence="5" id="KW-0028">Amino-acid biosynthesis</keyword>
<comment type="subcellular location">
    <subcellularLocation>
        <location evidence="1">Membrane</location>
        <topology evidence="1">Multi-pass membrane protein</topology>
    </subcellularLocation>
</comment>
<feature type="transmembrane region" description="Helical" evidence="10">
    <location>
        <begin position="148"/>
        <end position="171"/>
    </location>
</feature>
<dbReference type="GO" id="GO:0005886">
    <property type="term" value="C:plasma membrane"/>
    <property type="evidence" value="ECO:0007669"/>
    <property type="project" value="TreeGrafter"/>
</dbReference>
<evidence type="ECO:0000256" key="10">
    <source>
        <dbReference type="SAM" id="Phobius"/>
    </source>
</evidence>
<protein>
    <submittedName>
        <fullName evidence="11">Membrane protein</fullName>
    </submittedName>
</protein>
<keyword evidence="12" id="KW-1185">Reference proteome</keyword>
<dbReference type="RefSeq" id="WP_203654701.1">
    <property type="nucleotide sequence ID" value="NZ_BONR01000002.1"/>
</dbReference>
<name>A0A919Q1P0_9MICO</name>
<proteinExistence type="predicted"/>
<feature type="transmembrane region" description="Helical" evidence="10">
    <location>
        <begin position="219"/>
        <end position="240"/>
    </location>
</feature>
<keyword evidence="9 10" id="KW-0472">Membrane</keyword>
<feature type="transmembrane region" description="Helical" evidence="10">
    <location>
        <begin position="82"/>
        <end position="110"/>
    </location>
</feature>
<dbReference type="GO" id="GO:0000103">
    <property type="term" value="P:sulfate assimilation"/>
    <property type="evidence" value="ECO:0007669"/>
    <property type="project" value="TreeGrafter"/>
</dbReference>
<dbReference type="AlphaFoldDB" id="A0A919Q1P0"/>
<reference evidence="11" key="1">
    <citation type="submission" date="2021-01" db="EMBL/GenBank/DDBJ databases">
        <title>Whole genome shotgun sequence of Demequina activiva NBRC 110675.</title>
        <authorList>
            <person name="Komaki H."/>
            <person name="Tamura T."/>
        </authorList>
    </citation>
    <scope>NUCLEOTIDE SEQUENCE</scope>
    <source>
        <strain evidence="11">NBRC 110675</strain>
    </source>
</reference>
<dbReference type="GO" id="GO:0009675">
    <property type="term" value="F:high-affinity sulfate:proton symporter activity"/>
    <property type="evidence" value="ECO:0007669"/>
    <property type="project" value="TreeGrafter"/>
</dbReference>
<evidence type="ECO:0000256" key="9">
    <source>
        <dbReference type="ARBA" id="ARBA00023136"/>
    </source>
</evidence>
<dbReference type="GO" id="GO:0019344">
    <property type="term" value="P:cysteine biosynthetic process"/>
    <property type="evidence" value="ECO:0007669"/>
    <property type="project" value="TreeGrafter"/>
</dbReference>
<evidence type="ECO:0000256" key="3">
    <source>
        <dbReference type="ARBA" id="ARBA00022475"/>
    </source>
</evidence>
<dbReference type="PANTHER" id="PTHR37468:SF1">
    <property type="entry name" value="SULFATE TRANSPORTER CYSZ"/>
    <property type="match status" value="1"/>
</dbReference>
<evidence type="ECO:0000256" key="8">
    <source>
        <dbReference type="ARBA" id="ARBA00023032"/>
    </source>
</evidence>
<dbReference type="InterPro" id="IPR050480">
    <property type="entry name" value="CysZ-like"/>
</dbReference>
<evidence type="ECO:0000313" key="12">
    <source>
        <dbReference type="Proteomes" id="UP000652354"/>
    </source>
</evidence>
<keyword evidence="6 10" id="KW-0812">Transmembrane</keyword>
<dbReference type="Proteomes" id="UP000652354">
    <property type="component" value="Unassembled WGS sequence"/>
</dbReference>
<dbReference type="PANTHER" id="PTHR37468">
    <property type="entry name" value="SULFATE TRANSPORTER CYSZ"/>
    <property type="match status" value="1"/>
</dbReference>
<dbReference type="EMBL" id="BONR01000002">
    <property type="protein sequence ID" value="GIG54562.1"/>
    <property type="molecule type" value="Genomic_DNA"/>
</dbReference>
<keyword evidence="4" id="KW-0997">Cell inner membrane</keyword>
<keyword evidence="3" id="KW-1003">Cell membrane</keyword>
<accession>A0A919Q1P0</accession>
<feature type="transmembrane region" description="Helical" evidence="10">
    <location>
        <begin position="35"/>
        <end position="62"/>
    </location>
</feature>
<evidence type="ECO:0000256" key="7">
    <source>
        <dbReference type="ARBA" id="ARBA00022989"/>
    </source>
</evidence>
<evidence type="ECO:0000256" key="4">
    <source>
        <dbReference type="ARBA" id="ARBA00022519"/>
    </source>
</evidence>